<dbReference type="AlphaFoldDB" id="I7GNA1"/>
<reference evidence="1" key="1">
    <citation type="journal article" date="2007" name="PLoS Biol.">
        <title>Rate of evolution in brain-expressed genes in humans and other primates.</title>
        <authorList>
            <person name="Wang H.-Y."/>
            <person name="Chien H.-C."/>
            <person name="Osada N."/>
            <person name="Hashimoto K."/>
            <person name="Sugano S."/>
            <person name="Gojobori T."/>
            <person name="Chou C.-K."/>
            <person name="Tsai S.-F."/>
            <person name="Wu C.-I."/>
            <person name="Shen C.-K.J."/>
        </authorList>
    </citation>
    <scope>NUCLEOTIDE SEQUENCE</scope>
</reference>
<accession>I7GNA1</accession>
<dbReference type="EMBL" id="AB172901">
    <property type="protein sequence ID" value="BAE89963.1"/>
    <property type="molecule type" value="mRNA"/>
</dbReference>
<protein>
    <submittedName>
        <fullName evidence="1">Macaca fascicularis brain cDNA clone: QflA-20094, similar to human vacuolar protein sorting protein 18 (VPS18), mRNA, RefSeq: NM_020857.2</fullName>
    </submittedName>
</protein>
<name>I7GNA1_MACFA</name>
<evidence type="ECO:0000313" key="1">
    <source>
        <dbReference type="EMBL" id="BAE89963.1"/>
    </source>
</evidence>
<proteinExistence type="evidence at transcript level"/>
<sequence length="35" mass="3435">MKKGVQHLCAPLRLSGALTGVASLLPPLGSASSSS</sequence>
<organism evidence="1">
    <name type="scientific">Macaca fascicularis</name>
    <name type="common">Crab-eating macaque</name>
    <name type="synonym">Cynomolgus monkey</name>
    <dbReference type="NCBI Taxonomy" id="9541"/>
    <lineage>
        <taxon>Eukaryota</taxon>
        <taxon>Metazoa</taxon>
        <taxon>Chordata</taxon>
        <taxon>Craniata</taxon>
        <taxon>Vertebrata</taxon>
        <taxon>Euteleostomi</taxon>
        <taxon>Mammalia</taxon>
        <taxon>Eutheria</taxon>
        <taxon>Euarchontoglires</taxon>
        <taxon>Primates</taxon>
        <taxon>Haplorrhini</taxon>
        <taxon>Catarrhini</taxon>
        <taxon>Cercopithecidae</taxon>
        <taxon>Cercopithecinae</taxon>
        <taxon>Macaca</taxon>
    </lineage>
</organism>